<organism evidence="1 2">
    <name type="scientific">Meganyctiphanes norvegica</name>
    <name type="common">Northern krill</name>
    <name type="synonym">Thysanopoda norvegica</name>
    <dbReference type="NCBI Taxonomy" id="48144"/>
    <lineage>
        <taxon>Eukaryota</taxon>
        <taxon>Metazoa</taxon>
        <taxon>Ecdysozoa</taxon>
        <taxon>Arthropoda</taxon>
        <taxon>Crustacea</taxon>
        <taxon>Multicrustacea</taxon>
        <taxon>Malacostraca</taxon>
        <taxon>Eumalacostraca</taxon>
        <taxon>Eucarida</taxon>
        <taxon>Euphausiacea</taxon>
        <taxon>Euphausiidae</taxon>
        <taxon>Meganyctiphanes</taxon>
    </lineage>
</organism>
<reference evidence="1 2" key="1">
    <citation type="submission" date="2024-05" db="EMBL/GenBank/DDBJ databases">
        <authorList>
            <person name="Wallberg A."/>
        </authorList>
    </citation>
    <scope>NUCLEOTIDE SEQUENCE [LARGE SCALE GENOMIC DNA]</scope>
</reference>
<accession>A0AAV2RLC3</accession>
<proteinExistence type="predicted"/>
<dbReference type="EMBL" id="CAXKWB010027017">
    <property type="protein sequence ID" value="CAL4131124.1"/>
    <property type="molecule type" value="Genomic_DNA"/>
</dbReference>
<name>A0AAV2RLC3_MEGNR</name>
<evidence type="ECO:0000313" key="1">
    <source>
        <dbReference type="EMBL" id="CAL4131124.1"/>
    </source>
</evidence>
<gene>
    <name evidence="1" type="ORF">MNOR_LOCUS26694</name>
</gene>
<dbReference type="Proteomes" id="UP001497623">
    <property type="component" value="Unassembled WGS sequence"/>
</dbReference>
<keyword evidence="2" id="KW-1185">Reference proteome</keyword>
<evidence type="ECO:0000313" key="2">
    <source>
        <dbReference type="Proteomes" id="UP001497623"/>
    </source>
</evidence>
<sequence>MGLYITHTFLKYMLKSHMNWMSFLEDIAHKSLTYKHRFFKKIISVFFFYLQKNRGINKKNSLGLLKSSEAYKPIKTKTKVLVFFITSIEVILGKFSINFTCKIKKYIFF</sequence>
<dbReference type="AlphaFoldDB" id="A0AAV2RLC3"/>
<comment type="caution">
    <text evidence="1">The sequence shown here is derived from an EMBL/GenBank/DDBJ whole genome shotgun (WGS) entry which is preliminary data.</text>
</comment>
<protein>
    <submittedName>
        <fullName evidence="1">Uncharacterized protein</fullName>
    </submittedName>
</protein>